<dbReference type="Gene3D" id="3.40.50.300">
    <property type="entry name" value="P-loop containing nucleotide triphosphate hydrolases"/>
    <property type="match status" value="1"/>
</dbReference>
<proteinExistence type="predicted"/>
<keyword evidence="4" id="KW-1185">Reference proteome</keyword>
<evidence type="ECO:0000256" key="1">
    <source>
        <dbReference type="SAM" id="Phobius"/>
    </source>
</evidence>
<feature type="transmembrane region" description="Helical" evidence="1">
    <location>
        <begin position="332"/>
        <end position="353"/>
    </location>
</feature>
<feature type="transmembrane region" description="Helical" evidence="1">
    <location>
        <begin position="407"/>
        <end position="428"/>
    </location>
</feature>
<dbReference type="RefSeq" id="WP_170156225.1">
    <property type="nucleotide sequence ID" value="NZ_PVTF01000016.1"/>
</dbReference>
<keyword evidence="1" id="KW-1133">Transmembrane helix</keyword>
<keyword evidence="1" id="KW-0812">Transmembrane</keyword>
<feature type="transmembrane region" description="Helical" evidence="1">
    <location>
        <begin position="359"/>
        <end position="380"/>
    </location>
</feature>
<dbReference type="InterPro" id="IPR007111">
    <property type="entry name" value="NACHT_NTPase"/>
</dbReference>
<feature type="transmembrane region" description="Helical" evidence="1">
    <location>
        <begin position="508"/>
        <end position="528"/>
    </location>
</feature>
<dbReference type="SUPFAM" id="SSF52540">
    <property type="entry name" value="P-loop containing nucleoside triphosphate hydrolases"/>
    <property type="match status" value="1"/>
</dbReference>
<dbReference type="Proteomes" id="UP000239494">
    <property type="component" value="Unassembled WGS sequence"/>
</dbReference>
<dbReference type="Pfam" id="PF05729">
    <property type="entry name" value="NACHT"/>
    <property type="match status" value="1"/>
</dbReference>
<feature type="transmembrane region" description="Helical" evidence="1">
    <location>
        <begin position="475"/>
        <end position="496"/>
    </location>
</feature>
<sequence>MTDRHLDDLRRTARAALPDPLGVVGTAPEADLAEAVRADRGCVLLGEPGSGRTTLLHRLAAELLEDGGPVPIVLSLSTGSWRVEPHRLSSLRWASAQDVVPADDWDTEALERAQRLSVARLEQVDHAVDTAVEWLSTEVGRLYRVPPRRVADWLRADPCPVVLLLDGLDEIRHADDRRRCVEVLTLLRTRLTTAIVVCARPSDEVELRKFGQAVRIPPLSAAAVDTALAADGLESLRAACLRHDDLVALLDTPLALALAVEGYRGEDVTEDEVRRLLAGGLDHLWAVRLPARASSLRGLARLMDRGDRDVFTVQALNLSWVRQAGLRTPRAVGPWVYAALALAAAIGLLAFTTRATDPGFAVLCAAVLAASAAAQVYSAGNATDRRRSRLDLGDFVATRWSLDWRSAATALLTCVLAGLVTGASVGMFGGAAGIALGLLPGTAAGLAVAVLTLPTRAPAARTRPTASRWTLAVRVAAGLTALALGLLPAFAVLALVERRFAPYVHHLMLAATVGVWLAAFAVSLHGWWSHRVAVKAVTRAGVLPADLAAFVAEGLLRAGPDGYAFGHPTLRRHLARD</sequence>
<gene>
    <name evidence="3" type="ORF">CLV43_116114</name>
</gene>
<dbReference type="AlphaFoldDB" id="A0A2T0SMJ1"/>
<dbReference type="InterPro" id="IPR027417">
    <property type="entry name" value="P-loop_NTPase"/>
</dbReference>
<reference evidence="3 4" key="1">
    <citation type="submission" date="2018-03" db="EMBL/GenBank/DDBJ databases">
        <title>Genomic Encyclopedia of Archaeal and Bacterial Type Strains, Phase II (KMG-II): from individual species to whole genera.</title>
        <authorList>
            <person name="Goeker M."/>
        </authorList>
    </citation>
    <scope>NUCLEOTIDE SEQUENCE [LARGE SCALE GENOMIC DNA]</scope>
    <source>
        <strain evidence="3 4">DSM 44720</strain>
    </source>
</reference>
<protein>
    <submittedName>
        <fullName evidence="3">NACHT domain-containing protein</fullName>
    </submittedName>
</protein>
<evidence type="ECO:0000313" key="3">
    <source>
        <dbReference type="EMBL" id="PRY34606.1"/>
    </source>
</evidence>
<name>A0A2T0SMJ1_9PSEU</name>
<keyword evidence="1" id="KW-0472">Membrane</keyword>
<comment type="caution">
    <text evidence="3">The sequence shown here is derived from an EMBL/GenBank/DDBJ whole genome shotgun (WGS) entry which is preliminary data.</text>
</comment>
<feature type="transmembrane region" description="Helical" evidence="1">
    <location>
        <begin position="434"/>
        <end position="454"/>
    </location>
</feature>
<accession>A0A2T0SMJ1</accession>
<evidence type="ECO:0000259" key="2">
    <source>
        <dbReference type="Pfam" id="PF05729"/>
    </source>
</evidence>
<feature type="domain" description="NACHT" evidence="2">
    <location>
        <begin position="42"/>
        <end position="222"/>
    </location>
</feature>
<dbReference type="EMBL" id="PVTF01000016">
    <property type="protein sequence ID" value="PRY34606.1"/>
    <property type="molecule type" value="Genomic_DNA"/>
</dbReference>
<evidence type="ECO:0000313" key="4">
    <source>
        <dbReference type="Proteomes" id="UP000239494"/>
    </source>
</evidence>
<organism evidence="3 4">
    <name type="scientific">Umezawaea tangerina</name>
    <dbReference type="NCBI Taxonomy" id="84725"/>
    <lineage>
        <taxon>Bacteria</taxon>
        <taxon>Bacillati</taxon>
        <taxon>Actinomycetota</taxon>
        <taxon>Actinomycetes</taxon>
        <taxon>Pseudonocardiales</taxon>
        <taxon>Pseudonocardiaceae</taxon>
        <taxon>Umezawaea</taxon>
    </lineage>
</organism>